<gene>
    <name evidence="1" type="ORF">O4213_06550</name>
</gene>
<dbReference type="EMBL" id="JAPWIE010000002">
    <property type="protein sequence ID" value="MCZ4549633.1"/>
    <property type="molecule type" value="Genomic_DNA"/>
</dbReference>
<proteinExistence type="predicted"/>
<dbReference type="Proteomes" id="UP001067235">
    <property type="component" value="Unassembled WGS sequence"/>
</dbReference>
<protein>
    <submittedName>
        <fullName evidence="1">Uncharacterized protein</fullName>
    </submittedName>
</protein>
<name>A0ABT4MRJ8_GORRU</name>
<evidence type="ECO:0000313" key="1">
    <source>
        <dbReference type="EMBL" id="MCZ4549633.1"/>
    </source>
</evidence>
<dbReference type="RefSeq" id="WP_301570156.1">
    <property type="nucleotide sequence ID" value="NZ_JAPWIE010000002.1"/>
</dbReference>
<comment type="caution">
    <text evidence="1">The sequence shown here is derived from an EMBL/GenBank/DDBJ whole genome shotgun (WGS) entry which is preliminary data.</text>
</comment>
<reference evidence="1" key="1">
    <citation type="submission" date="2022-12" db="EMBL/GenBank/DDBJ databases">
        <authorList>
            <person name="Krivoruchko A.V."/>
            <person name="Elkin A."/>
        </authorList>
    </citation>
    <scope>NUCLEOTIDE SEQUENCE</scope>
    <source>
        <strain evidence="1">IEGM 1388</strain>
    </source>
</reference>
<accession>A0ABT4MRJ8</accession>
<organism evidence="1 2">
    <name type="scientific">Gordonia rubripertincta</name>
    <name type="common">Rhodococcus corallinus</name>
    <dbReference type="NCBI Taxonomy" id="36822"/>
    <lineage>
        <taxon>Bacteria</taxon>
        <taxon>Bacillati</taxon>
        <taxon>Actinomycetota</taxon>
        <taxon>Actinomycetes</taxon>
        <taxon>Mycobacteriales</taxon>
        <taxon>Gordoniaceae</taxon>
        <taxon>Gordonia</taxon>
    </lineage>
</organism>
<evidence type="ECO:0000313" key="2">
    <source>
        <dbReference type="Proteomes" id="UP001067235"/>
    </source>
</evidence>
<keyword evidence="2" id="KW-1185">Reference proteome</keyword>
<sequence>MKSTAAYSDYAWLASDDFAVWQAHPSNRLPSDRRLPFGRK</sequence>